<dbReference type="PANTHER" id="PTHR12161">
    <property type="entry name" value="IST1 FAMILY MEMBER"/>
    <property type="match status" value="1"/>
</dbReference>
<dbReference type="Proteomes" id="UP001187471">
    <property type="component" value="Unassembled WGS sequence"/>
</dbReference>
<accession>A0AA88SCQ1</accession>
<comment type="similarity">
    <text evidence="1">Belongs to the IST1 family.</text>
</comment>
<sequence length="225" mass="25509">MNKKLDALLGRSNKTSKYESLANLAISRIAILKQQCRIRYSQAWSDVSQLLSQNHQRSALLRVEHVIKEQNMLIAFVIIENYFHLLIDKVEVIESSRKCPDELKEAISSLIFAASRCAKFPELQHVRELLTSRFGYEFATHAIELRSNSGVNPELIQQLSAQQASLESRLKVLILVASESGITLDVKDNVIVNTKGNTCQKQQQHEPLETDLYEVSTEDAEVETQ</sequence>
<proteinExistence type="inferred from homology"/>
<gene>
    <name evidence="2" type="ORF">RJ640_011040</name>
</gene>
<reference evidence="2" key="1">
    <citation type="submission" date="2022-12" db="EMBL/GenBank/DDBJ databases">
        <title>Draft genome assemblies for two species of Escallonia (Escalloniales).</title>
        <authorList>
            <person name="Chanderbali A."/>
            <person name="Dervinis C."/>
            <person name="Anghel I."/>
            <person name="Soltis D."/>
            <person name="Soltis P."/>
            <person name="Zapata F."/>
        </authorList>
    </citation>
    <scope>NUCLEOTIDE SEQUENCE</scope>
    <source>
        <strain evidence="2">UCBG92.1500</strain>
        <tissue evidence="2">Leaf</tissue>
    </source>
</reference>
<protein>
    <recommendedName>
        <fullName evidence="4">IST1 homolog</fullName>
    </recommendedName>
</protein>
<comment type="caution">
    <text evidence="2">The sequence shown here is derived from an EMBL/GenBank/DDBJ whole genome shotgun (WGS) entry which is preliminary data.</text>
</comment>
<keyword evidence="3" id="KW-1185">Reference proteome</keyword>
<dbReference type="AlphaFoldDB" id="A0AA88SCQ1"/>
<dbReference type="Pfam" id="PF03398">
    <property type="entry name" value="Ist1"/>
    <property type="match status" value="1"/>
</dbReference>
<dbReference type="GO" id="GO:0015031">
    <property type="term" value="P:protein transport"/>
    <property type="evidence" value="ECO:0007669"/>
    <property type="project" value="InterPro"/>
</dbReference>
<evidence type="ECO:0008006" key="4">
    <source>
        <dbReference type="Google" id="ProtNLM"/>
    </source>
</evidence>
<dbReference type="EMBL" id="JAVXUO010001034">
    <property type="protein sequence ID" value="KAK2986815.1"/>
    <property type="molecule type" value="Genomic_DNA"/>
</dbReference>
<evidence type="ECO:0000256" key="1">
    <source>
        <dbReference type="ARBA" id="ARBA00005536"/>
    </source>
</evidence>
<organism evidence="2 3">
    <name type="scientific">Escallonia rubra</name>
    <dbReference type="NCBI Taxonomy" id="112253"/>
    <lineage>
        <taxon>Eukaryota</taxon>
        <taxon>Viridiplantae</taxon>
        <taxon>Streptophyta</taxon>
        <taxon>Embryophyta</taxon>
        <taxon>Tracheophyta</taxon>
        <taxon>Spermatophyta</taxon>
        <taxon>Magnoliopsida</taxon>
        <taxon>eudicotyledons</taxon>
        <taxon>Gunneridae</taxon>
        <taxon>Pentapetalae</taxon>
        <taxon>asterids</taxon>
        <taxon>campanulids</taxon>
        <taxon>Escalloniales</taxon>
        <taxon>Escalloniaceae</taxon>
        <taxon>Escallonia</taxon>
    </lineage>
</organism>
<dbReference type="FunFam" id="1.20.1260.60:FF:000002">
    <property type="entry name" value="Vacuolar protein sorting-associated protein IST1"/>
    <property type="match status" value="1"/>
</dbReference>
<dbReference type="InterPro" id="IPR042277">
    <property type="entry name" value="IST1-like"/>
</dbReference>
<dbReference type="Gene3D" id="1.20.1260.60">
    <property type="entry name" value="Vacuolar protein sorting-associated protein Ist1"/>
    <property type="match status" value="1"/>
</dbReference>
<name>A0AA88SCQ1_9ASTE</name>
<evidence type="ECO:0000313" key="2">
    <source>
        <dbReference type="EMBL" id="KAK2986815.1"/>
    </source>
</evidence>
<evidence type="ECO:0000313" key="3">
    <source>
        <dbReference type="Proteomes" id="UP001187471"/>
    </source>
</evidence>
<dbReference type="PANTHER" id="PTHR12161:SF65">
    <property type="entry name" value="IST1-LIKE PROTEIN"/>
    <property type="match status" value="1"/>
</dbReference>
<dbReference type="InterPro" id="IPR005061">
    <property type="entry name" value="Ist1"/>
</dbReference>